<dbReference type="InterPro" id="IPR011011">
    <property type="entry name" value="Znf_FYVE_PHD"/>
</dbReference>
<evidence type="ECO:0000256" key="2">
    <source>
        <dbReference type="ARBA" id="ARBA00022771"/>
    </source>
</evidence>
<dbReference type="GO" id="GO:0003714">
    <property type="term" value="F:transcription corepressor activity"/>
    <property type="evidence" value="ECO:0007669"/>
    <property type="project" value="InterPro"/>
</dbReference>
<dbReference type="GO" id="GO:0070822">
    <property type="term" value="C:Sin3-type complex"/>
    <property type="evidence" value="ECO:0007669"/>
    <property type="project" value="TreeGrafter"/>
</dbReference>
<dbReference type="PANTHER" id="PTHR46309:SF1">
    <property type="entry name" value="PHD FINGER PROTEIN 12"/>
    <property type="match status" value="1"/>
</dbReference>
<gene>
    <name evidence="7" type="ORF">ONE63_010588</name>
</gene>
<dbReference type="CDD" id="cd15533">
    <property type="entry name" value="PHD1_PHF12"/>
    <property type="match status" value="1"/>
</dbReference>
<evidence type="ECO:0000256" key="1">
    <source>
        <dbReference type="ARBA" id="ARBA00022723"/>
    </source>
</evidence>
<dbReference type="InterPro" id="IPR042163">
    <property type="entry name" value="PHF12"/>
</dbReference>
<dbReference type="GO" id="GO:0000122">
    <property type="term" value="P:negative regulation of transcription by RNA polymerase II"/>
    <property type="evidence" value="ECO:0007669"/>
    <property type="project" value="TreeGrafter"/>
</dbReference>
<reference evidence="7" key="1">
    <citation type="submission" date="2022-12" db="EMBL/GenBank/DDBJ databases">
        <title>Chromosome-level genome assembly of the bean flower thrips Megalurothrips usitatus.</title>
        <authorList>
            <person name="Ma L."/>
            <person name="Liu Q."/>
            <person name="Li H."/>
            <person name="Cai W."/>
        </authorList>
    </citation>
    <scope>NUCLEOTIDE SEQUENCE</scope>
    <source>
        <strain evidence="7">Cailab_2022a</strain>
    </source>
</reference>
<dbReference type="SUPFAM" id="SSF57903">
    <property type="entry name" value="FYVE/PHD zinc finger"/>
    <property type="match status" value="2"/>
</dbReference>
<dbReference type="EMBL" id="JAPTSV010000009">
    <property type="protein sequence ID" value="KAJ1524048.1"/>
    <property type="molecule type" value="Genomic_DNA"/>
</dbReference>
<keyword evidence="2 4" id="KW-0863">Zinc-finger</keyword>
<organism evidence="7 8">
    <name type="scientific">Megalurothrips usitatus</name>
    <name type="common">bean blossom thrips</name>
    <dbReference type="NCBI Taxonomy" id="439358"/>
    <lineage>
        <taxon>Eukaryota</taxon>
        <taxon>Metazoa</taxon>
        <taxon>Ecdysozoa</taxon>
        <taxon>Arthropoda</taxon>
        <taxon>Hexapoda</taxon>
        <taxon>Insecta</taxon>
        <taxon>Pterygota</taxon>
        <taxon>Neoptera</taxon>
        <taxon>Paraneoptera</taxon>
        <taxon>Thysanoptera</taxon>
        <taxon>Terebrantia</taxon>
        <taxon>Thripoidea</taxon>
        <taxon>Thripidae</taxon>
        <taxon>Megalurothrips</taxon>
    </lineage>
</organism>
<dbReference type="FunFam" id="3.30.40.10:FF:000154">
    <property type="entry name" value="PHD finger protein 12"/>
    <property type="match status" value="1"/>
</dbReference>
<dbReference type="Pfam" id="PF16737">
    <property type="entry name" value="PHF12_MRG_bd"/>
    <property type="match status" value="1"/>
</dbReference>
<sequence length="550" mass="59972">MTSVDYDLDAAGGLMPKIQALIAPPENDEATSKGGKKKEGLDLHPYYKRPGKGHNRDCCDACSEGGNLICCDKCPASFHLACHDPPLEDEDIPLGQWLCHKCRVSTGLPPLREILKKAKEAATEAEEVPIKEEPANDTPTRGRSRTSSTASLESNKSRGRGRAALAAQAAAAAAAYASGPVTTTSVAAGPDNHSALETLIAAASSMNPTQFDLPREMVLPINFPGTDRAPTRGKKASASKRSRTHDLDNGLVPLPAKTCFECRKSCKRAPLLACDYCPLLFHLDCLDPPLTSLPCGRWMCPNHVEQAIDEKLLTSLSVTQRVALWDKYTGPVDQDTIKTEFLQKARRQNPPFRFKVKLAPRNRAKVPNSVKEMYKNRSPLVPTLRDVLRGNEVASRWGFDDSSTFEIKAKDVRLDGPTETEQEEWLSGIVALQTSIACHLSSKKRKNSETSDRENDPSAVMKSTNVECDETGRKRKTSTGADSNIDVISNGLSVNHEDSDQDSEGVEKSFKNNINGNLNLLKLGLLPSKIHNGEAGLSMKMECELGTDKL</sequence>
<dbReference type="Proteomes" id="UP001075354">
    <property type="component" value="Chromosome 9"/>
</dbReference>
<dbReference type="CDD" id="cd15534">
    <property type="entry name" value="PHD2_PHF12_Rco1"/>
    <property type="match status" value="1"/>
</dbReference>
<dbReference type="InterPro" id="IPR019786">
    <property type="entry name" value="Zinc_finger_PHD-type_CS"/>
</dbReference>
<dbReference type="GO" id="GO:0008270">
    <property type="term" value="F:zinc ion binding"/>
    <property type="evidence" value="ECO:0007669"/>
    <property type="project" value="UniProtKB-KW"/>
</dbReference>
<protein>
    <recommendedName>
        <fullName evidence="6">PHD-type domain-containing protein</fullName>
    </recommendedName>
</protein>
<dbReference type="InterPro" id="IPR019787">
    <property type="entry name" value="Znf_PHD-finger"/>
</dbReference>
<dbReference type="PROSITE" id="PS00479">
    <property type="entry name" value="ZF_DAG_PE_1"/>
    <property type="match status" value="1"/>
</dbReference>
<dbReference type="Gene3D" id="6.10.20.60">
    <property type="entry name" value="PHD finger protein 12"/>
    <property type="match status" value="1"/>
</dbReference>
<dbReference type="InterPro" id="IPR013083">
    <property type="entry name" value="Znf_RING/FYVE/PHD"/>
</dbReference>
<feature type="region of interest" description="Disordered" evidence="5">
    <location>
        <begin position="222"/>
        <end position="247"/>
    </location>
</feature>
<feature type="compositionally biased region" description="Basic and acidic residues" evidence="5">
    <location>
        <begin position="121"/>
        <end position="134"/>
    </location>
</feature>
<dbReference type="Gene3D" id="3.30.40.10">
    <property type="entry name" value="Zinc/RING finger domain, C3HC4 (zinc finger)"/>
    <property type="match status" value="2"/>
</dbReference>
<feature type="compositionally biased region" description="Basic residues" evidence="5">
    <location>
        <begin position="231"/>
        <end position="243"/>
    </location>
</feature>
<keyword evidence="1" id="KW-0479">Metal-binding</keyword>
<dbReference type="SMART" id="SM00249">
    <property type="entry name" value="PHD"/>
    <property type="match status" value="2"/>
</dbReference>
<dbReference type="InterPro" id="IPR038098">
    <property type="entry name" value="PHF12_MRG-bd_sf"/>
</dbReference>
<comment type="caution">
    <text evidence="7">The sequence shown here is derived from an EMBL/GenBank/DDBJ whole genome shotgun (WGS) entry which is preliminary data.</text>
</comment>
<feature type="region of interest" description="Disordered" evidence="5">
    <location>
        <begin position="121"/>
        <end position="163"/>
    </location>
</feature>
<name>A0AAV7XFC3_9NEOP</name>
<feature type="domain" description="PHD-type" evidence="6">
    <location>
        <begin position="56"/>
        <end position="105"/>
    </location>
</feature>
<feature type="region of interest" description="Disordered" evidence="5">
    <location>
        <begin position="25"/>
        <end position="45"/>
    </location>
</feature>
<evidence type="ECO:0000259" key="6">
    <source>
        <dbReference type="PROSITE" id="PS50016"/>
    </source>
</evidence>
<evidence type="ECO:0000256" key="4">
    <source>
        <dbReference type="PROSITE-ProRule" id="PRU00146"/>
    </source>
</evidence>
<dbReference type="InterPro" id="IPR031966">
    <property type="entry name" value="PHF12_MRG-bd"/>
</dbReference>
<dbReference type="InterPro" id="IPR002219">
    <property type="entry name" value="PKC_DAG/PE"/>
</dbReference>
<keyword evidence="8" id="KW-1185">Reference proteome</keyword>
<accession>A0AAV7XFC3</accession>
<dbReference type="PROSITE" id="PS50016">
    <property type="entry name" value="ZF_PHD_2"/>
    <property type="match status" value="1"/>
</dbReference>
<keyword evidence="3" id="KW-0862">Zinc</keyword>
<feature type="region of interest" description="Disordered" evidence="5">
    <location>
        <begin position="440"/>
        <end position="486"/>
    </location>
</feature>
<dbReference type="AlphaFoldDB" id="A0AAV7XFC3"/>
<dbReference type="PANTHER" id="PTHR46309">
    <property type="entry name" value="PHD FINGER PROTEIN 12"/>
    <property type="match status" value="1"/>
</dbReference>
<evidence type="ECO:0000313" key="8">
    <source>
        <dbReference type="Proteomes" id="UP001075354"/>
    </source>
</evidence>
<dbReference type="PROSITE" id="PS01359">
    <property type="entry name" value="ZF_PHD_1"/>
    <property type="match status" value="1"/>
</dbReference>
<evidence type="ECO:0000256" key="3">
    <source>
        <dbReference type="ARBA" id="ARBA00022833"/>
    </source>
</evidence>
<evidence type="ECO:0000313" key="7">
    <source>
        <dbReference type="EMBL" id="KAJ1524048.1"/>
    </source>
</evidence>
<evidence type="ECO:0000256" key="5">
    <source>
        <dbReference type="SAM" id="MobiDB-lite"/>
    </source>
</evidence>
<proteinExistence type="predicted"/>
<dbReference type="InterPro" id="IPR001965">
    <property type="entry name" value="Znf_PHD"/>
</dbReference>
<dbReference type="Pfam" id="PF00628">
    <property type="entry name" value="PHD"/>
    <property type="match status" value="2"/>
</dbReference>
<feature type="compositionally biased region" description="Basic and acidic residues" evidence="5">
    <location>
        <begin position="447"/>
        <end position="456"/>
    </location>
</feature>